<feature type="transmembrane region" description="Helical" evidence="12">
    <location>
        <begin position="236"/>
        <end position="255"/>
    </location>
</feature>
<feature type="compositionally biased region" description="Pro residues" evidence="11">
    <location>
        <begin position="1"/>
        <end position="10"/>
    </location>
</feature>
<feature type="transmembrane region" description="Helical" evidence="12">
    <location>
        <begin position="87"/>
        <end position="110"/>
    </location>
</feature>
<dbReference type="InParanoid" id="A0A0D0DVH6"/>
<evidence type="ECO:0000256" key="12">
    <source>
        <dbReference type="SAM" id="Phobius"/>
    </source>
</evidence>
<sequence>MPTLPHPSSPIPMATRSYLDDPGRDQPSASAEEEQRLIEPDPQQSGSDAIKPEERKGDAYAKVLVLASVSVFVLVTWIVVLSNNPTALGWFAFHPPIQTLAIASFTCGILTLQPTSQPHTKAAGLRRHQIAMIGVGYPLILVGTLIMVYVKYSHSSAHFTSWHGTFGIISLVWLSIQVLLGAGSVWCGGALFGGGIKAKLVWKYHRLSGYIVFPLVLFTAHLAGAWSTFIVSNTNFVVRLLAYVVAPIVILVGVYSRIRPSKMKFF</sequence>
<evidence type="ECO:0000256" key="8">
    <source>
        <dbReference type="ARBA" id="ARBA00022989"/>
    </source>
</evidence>
<keyword evidence="3" id="KW-0813">Transport</keyword>
<evidence type="ECO:0000256" key="1">
    <source>
        <dbReference type="ARBA" id="ARBA00001970"/>
    </source>
</evidence>
<dbReference type="GO" id="GO:0046872">
    <property type="term" value="F:metal ion binding"/>
    <property type="evidence" value="ECO:0007669"/>
    <property type="project" value="UniProtKB-KW"/>
</dbReference>
<dbReference type="EMBL" id="KN824879">
    <property type="protein sequence ID" value="KIK98833.1"/>
    <property type="molecule type" value="Genomic_DNA"/>
</dbReference>
<evidence type="ECO:0000256" key="10">
    <source>
        <dbReference type="ARBA" id="ARBA00023136"/>
    </source>
</evidence>
<feature type="transmembrane region" description="Helical" evidence="12">
    <location>
        <begin position="207"/>
        <end position="230"/>
    </location>
</feature>
<feature type="transmembrane region" description="Helical" evidence="12">
    <location>
        <begin position="170"/>
        <end position="195"/>
    </location>
</feature>
<evidence type="ECO:0000256" key="9">
    <source>
        <dbReference type="ARBA" id="ARBA00023004"/>
    </source>
</evidence>
<dbReference type="Proteomes" id="UP000054538">
    <property type="component" value="Unassembled WGS sequence"/>
</dbReference>
<keyword evidence="4" id="KW-0349">Heme</keyword>
<dbReference type="GO" id="GO:0016020">
    <property type="term" value="C:membrane"/>
    <property type="evidence" value="ECO:0007669"/>
    <property type="project" value="UniProtKB-SubCell"/>
</dbReference>
<comment type="cofactor">
    <cofactor evidence="1">
        <name>heme b</name>
        <dbReference type="ChEBI" id="CHEBI:60344"/>
    </cofactor>
</comment>
<keyword evidence="10 12" id="KW-0472">Membrane</keyword>
<reference evidence="14 15" key="1">
    <citation type="submission" date="2014-04" db="EMBL/GenBank/DDBJ databases">
        <authorList>
            <consortium name="DOE Joint Genome Institute"/>
            <person name="Kuo A."/>
            <person name="Kohler A."/>
            <person name="Jargeat P."/>
            <person name="Nagy L.G."/>
            <person name="Floudas D."/>
            <person name="Copeland A."/>
            <person name="Barry K.W."/>
            <person name="Cichocki N."/>
            <person name="Veneault-Fourrey C."/>
            <person name="LaButti K."/>
            <person name="Lindquist E.A."/>
            <person name="Lipzen A."/>
            <person name="Lundell T."/>
            <person name="Morin E."/>
            <person name="Murat C."/>
            <person name="Sun H."/>
            <person name="Tunlid A."/>
            <person name="Henrissat B."/>
            <person name="Grigoriev I.V."/>
            <person name="Hibbett D.S."/>
            <person name="Martin F."/>
            <person name="Nordberg H.P."/>
            <person name="Cantor M.N."/>
            <person name="Hua S.X."/>
        </authorList>
    </citation>
    <scope>NUCLEOTIDE SEQUENCE [LARGE SCALE GENOMIC DNA]</scope>
    <source>
        <strain evidence="14 15">Ve08.2h10</strain>
    </source>
</reference>
<name>A0A0D0DVH6_9AGAM</name>
<evidence type="ECO:0000256" key="3">
    <source>
        <dbReference type="ARBA" id="ARBA00022448"/>
    </source>
</evidence>
<comment type="subcellular location">
    <subcellularLocation>
        <location evidence="2">Membrane</location>
        <topology evidence="2">Multi-pass membrane protein</topology>
    </subcellularLocation>
</comment>
<organism evidence="14 15">
    <name type="scientific">Paxillus rubicundulus Ve08.2h10</name>
    <dbReference type="NCBI Taxonomy" id="930991"/>
    <lineage>
        <taxon>Eukaryota</taxon>
        <taxon>Fungi</taxon>
        <taxon>Dikarya</taxon>
        <taxon>Basidiomycota</taxon>
        <taxon>Agaricomycotina</taxon>
        <taxon>Agaricomycetes</taxon>
        <taxon>Agaricomycetidae</taxon>
        <taxon>Boletales</taxon>
        <taxon>Paxilineae</taxon>
        <taxon>Paxillaceae</taxon>
        <taxon>Paxillus</taxon>
    </lineage>
</organism>
<proteinExistence type="predicted"/>
<dbReference type="AlphaFoldDB" id="A0A0D0DVH6"/>
<feature type="domain" description="Cytochrome b561" evidence="13">
    <location>
        <begin position="131"/>
        <end position="222"/>
    </location>
</feature>
<dbReference type="HOGENOM" id="CLU_090067_0_0_1"/>
<evidence type="ECO:0000256" key="5">
    <source>
        <dbReference type="ARBA" id="ARBA00022692"/>
    </source>
</evidence>
<evidence type="ECO:0000313" key="14">
    <source>
        <dbReference type="EMBL" id="KIK98833.1"/>
    </source>
</evidence>
<keyword evidence="7" id="KW-0249">Electron transport</keyword>
<feature type="region of interest" description="Disordered" evidence="11">
    <location>
        <begin position="1"/>
        <end position="51"/>
    </location>
</feature>
<dbReference type="InterPro" id="IPR006593">
    <property type="entry name" value="Cyt_b561/ferric_Rdtase_TM"/>
</dbReference>
<evidence type="ECO:0000256" key="11">
    <source>
        <dbReference type="SAM" id="MobiDB-lite"/>
    </source>
</evidence>
<feature type="transmembrane region" description="Helical" evidence="12">
    <location>
        <begin position="59"/>
        <end position="81"/>
    </location>
</feature>
<dbReference type="GO" id="GO:0140575">
    <property type="term" value="F:transmembrane monodehydroascorbate reductase activity"/>
    <property type="evidence" value="ECO:0007669"/>
    <property type="project" value="InterPro"/>
</dbReference>
<dbReference type="CDD" id="cd08761">
    <property type="entry name" value="Cyt_b561_CYB561D2_like"/>
    <property type="match status" value="1"/>
</dbReference>
<evidence type="ECO:0000256" key="4">
    <source>
        <dbReference type="ARBA" id="ARBA00022617"/>
    </source>
</evidence>
<dbReference type="PANTHER" id="PTHR15422">
    <property type="entry name" value="OS05G0565100 PROTEIN"/>
    <property type="match status" value="1"/>
</dbReference>
<evidence type="ECO:0000313" key="15">
    <source>
        <dbReference type="Proteomes" id="UP000054538"/>
    </source>
</evidence>
<keyword evidence="5 12" id="KW-0812">Transmembrane</keyword>
<gene>
    <name evidence="14" type="ORF">PAXRUDRAFT_9283</name>
</gene>
<protein>
    <recommendedName>
        <fullName evidence="13">Cytochrome b561 domain-containing protein</fullName>
    </recommendedName>
</protein>
<evidence type="ECO:0000256" key="2">
    <source>
        <dbReference type="ARBA" id="ARBA00004141"/>
    </source>
</evidence>
<dbReference type="OrthoDB" id="432881at2759"/>
<keyword evidence="15" id="KW-1185">Reference proteome</keyword>
<reference evidence="15" key="2">
    <citation type="submission" date="2015-01" db="EMBL/GenBank/DDBJ databases">
        <title>Evolutionary Origins and Diversification of the Mycorrhizal Mutualists.</title>
        <authorList>
            <consortium name="DOE Joint Genome Institute"/>
            <consortium name="Mycorrhizal Genomics Consortium"/>
            <person name="Kohler A."/>
            <person name="Kuo A."/>
            <person name="Nagy L.G."/>
            <person name="Floudas D."/>
            <person name="Copeland A."/>
            <person name="Barry K.W."/>
            <person name="Cichocki N."/>
            <person name="Veneault-Fourrey C."/>
            <person name="LaButti K."/>
            <person name="Lindquist E.A."/>
            <person name="Lipzen A."/>
            <person name="Lundell T."/>
            <person name="Morin E."/>
            <person name="Murat C."/>
            <person name="Riley R."/>
            <person name="Ohm R."/>
            <person name="Sun H."/>
            <person name="Tunlid A."/>
            <person name="Henrissat B."/>
            <person name="Grigoriev I.V."/>
            <person name="Hibbett D.S."/>
            <person name="Martin F."/>
        </authorList>
    </citation>
    <scope>NUCLEOTIDE SEQUENCE [LARGE SCALE GENOMIC DNA]</scope>
    <source>
        <strain evidence="15">Ve08.2h10</strain>
    </source>
</reference>
<keyword evidence="6" id="KW-0479">Metal-binding</keyword>
<accession>A0A0D0DVH6</accession>
<dbReference type="Pfam" id="PF03188">
    <property type="entry name" value="Cytochrom_B561"/>
    <property type="match status" value="1"/>
</dbReference>
<dbReference type="Gene3D" id="1.20.120.1770">
    <property type="match status" value="1"/>
</dbReference>
<dbReference type="InterPro" id="IPR045150">
    <property type="entry name" value="CYB561D1/2"/>
</dbReference>
<keyword evidence="9" id="KW-0408">Iron</keyword>
<evidence type="ECO:0000256" key="7">
    <source>
        <dbReference type="ARBA" id="ARBA00022982"/>
    </source>
</evidence>
<evidence type="ECO:0000256" key="6">
    <source>
        <dbReference type="ARBA" id="ARBA00022723"/>
    </source>
</evidence>
<evidence type="ECO:0000259" key="13">
    <source>
        <dbReference type="Pfam" id="PF03188"/>
    </source>
</evidence>
<feature type="transmembrane region" description="Helical" evidence="12">
    <location>
        <begin position="130"/>
        <end position="150"/>
    </location>
</feature>
<keyword evidence="8 12" id="KW-1133">Transmembrane helix</keyword>
<dbReference type="PANTHER" id="PTHR15422:SF45">
    <property type="entry name" value="CYTOCHROME B561 DOMAIN-CONTAINING PROTEIN"/>
    <property type="match status" value="1"/>
</dbReference>